<accession>A0ABD0JS88</accession>
<feature type="region of interest" description="Disordered" evidence="1">
    <location>
        <begin position="100"/>
        <end position="119"/>
    </location>
</feature>
<sequence>MKSSKTVAERQSQPDSREEQSLTLHQLISTCLNHKLPGELSKGKCKGLRREWTTVQPYEQARDGYEYWPRDPKSPFQKEDERDRLITSITALPPHNLSRVARPKAKKPDKNISRYLTLR</sequence>
<gene>
    <name evidence="2" type="ORF">BaRGS_00031020</name>
</gene>
<proteinExistence type="predicted"/>
<evidence type="ECO:0000313" key="3">
    <source>
        <dbReference type="Proteomes" id="UP001519460"/>
    </source>
</evidence>
<evidence type="ECO:0000313" key="2">
    <source>
        <dbReference type="EMBL" id="KAK7477732.1"/>
    </source>
</evidence>
<protein>
    <submittedName>
        <fullName evidence="2">Uncharacterized protein</fullName>
    </submittedName>
</protein>
<feature type="region of interest" description="Disordered" evidence="1">
    <location>
        <begin position="1"/>
        <end position="21"/>
    </location>
</feature>
<reference evidence="2 3" key="1">
    <citation type="journal article" date="2023" name="Sci. Data">
        <title>Genome assembly of the Korean intertidal mud-creeper Batillaria attramentaria.</title>
        <authorList>
            <person name="Patra A.K."/>
            <person name="Ho P.T."/>
            <person name="Jun S."/>
            <person name="Lee S.J."/>
            <person name="Kim Y."/>
            <person name="Won Y.J."/>
        </authorList>
    </citation>
    <scope>NUCLEOTIDE SEQUENCE [LARGE SCALE GENOMIC DNA]</scope>
    <source>
        <strain evidence="2">Wonlab-2016</strain>
    </source>
</reference>
<dbReference type="EMBL" id="JACVVK020000342">
    <property type="protein sequence ID" value="KAK7477732.1"/>
    <property type="molecule type" value="Genomic_DNA"/>
</dbReference>
<comment type="caution">
    <text evidence="2">The sequence shown here is derived from an EMBL/GenBank/DDBJ whole genome shotgun (WGS) entry which is preliminary data.</text>
</comment>
<dbReference type="AlphaFoldDB" id="A0ABD0JS88"/>
<evidence type="ECO:0000256" key="1">
    <source>
        <dbReference type="SAM" id="MobiDB-lite"/>
    </source>
</evidence>
<keyword evidence="3" id="KW-1185">Reference proteome</keyword>
<feature type="compositionally biased region" description="Polar residues" evidence="1">
    <location>
        <begin position="1"/>
        <end position="14"/>
    </location>
</feature>
<organism evidence="2 3">
    <name type="scientific">Batillaria attramentaria</name>
    <dbReference type="NCBI Taxonomy" id="370345"/>
    <lineage>
        <taxon>Eukaryota</taxon>
        <taxon>Metazoa</taxon>
        <taxon>Spiralia</taxon>
        <taxon>Lophotrochozoa</taxon>
        <taxon>Mollusca</taxon>
        <taxon>Gastropoda</taxon>
        <taxon>Caenogastropoda</taxon>
        <taxon>Sorbeoconcha</taxon>
        <taxon>Cerithioidea</taxon>
        <taxon>Batillariidae</taxon>
        <taxon>Batillaria</taxon>
    </lineage>
</organism>
<name>A0ABD0JS88_9CAEN</name>
<dbReference type="Proteomes" id="UP001519460">
    <property type="component" value="Unassembled WGS sequence"/>
</dbReference>